<organism evidence="1 2">
    <name type="scientific">Aureobasidium subglaciale (strain EXF-2481)</name>
    <name type="common">Aureobasidium pullulans var. subglaciale</name>
    <dbReference type="NCBI Taxonomy" id="1043005"/>
    <lineage>
        <taxon>Eukaryota</taxon>
        <taxon>Fungi</taxon>
        <taxon>Dikarya</taxon>
        <taxon>Ascomycota</taxon>
        <taxon>Pezizomycotina</taxon>
        <taxon>Dothideomycetes</taxon>
        <taxon>Dothideomycetidae</taxon>
        <taxon>Dothideales</taxon>
        <taxon>Saccotheciaceae</taxon>
        <taxon>Aureobasidium</taxon>
    </lineage>
</organism>
<accession>A0A074Y4X1</accession>
<dbReference type="AlphaFoldDB" id="A0A074Y4X1"/>
<evidence type="ECO:0000313" key="1">
    <source>
        <dbReference type="EMBL" id="KEQ92838.1"/>
    </source>
</evidence>
<evidence type="ECO:0000313" key="2">
    <source>
        <dbReference type="Proteomes" id="UP000030641"/>
    </source>
</evidence>
<protein>
    <submittedName>
        <fullName evidence="1">Uncharacterized protein</fullName>
    </submittedName>
</protein>
<dbReference type="HOGENOM" id="CLU_1539728_0_0_1"/>
<name>A0A074Y4X1_AURSE</name>
<dbReference type="GeneID" id="25365508"/>
<proteinExistence type="predicted"/>
<sequence length="174" mass="20142">MNFVGQEVLLLASPTWESVRYFYENNTTQLVLVLTSVVLKGRSIYLEGSYNSEFRRCKGLFKSEFKPNLIVPCTMYILYFRSRCDSDIVCAVRRDCTHRRKLDLAVIYRYRIQHPQKVWSEEKCLSPISSIQVLALYETASATVYCSSGIDTTFQSRVVFNCAEVFDAIVERDI</sequence>
<dbReference type="Proteomes" id="UP000030641">
    <property type="component" value="Unassembled WGS sequence"/>
</dbReference>
<dbReference type="InParanoid" id="A0A074Y4X1"/>
<dbReference type="EMBL" id="KL584768">
    <property type="protein sequence ID" value="KEQ92838.1"/>
    <property type="molecule type" value="Genomic_DNA"/>
</dbReference>
<reference evidence="1 2" key="1">
    <citation type="journal article" date="2014" name="BMC Genomics">
        <title>Genome sequencing of four Aureobasidium pullulans varieties: biotechnological potential, stress tolerance, and description of new species.</title>
        <authorList>
            <person name="Gostin Ar C."/>
            <person name="Ohm R.A."/>
            <person name="Kogej T."/>
            <person name="Sonjak S."/>
            <person name="Turk M."/>
            <person name="Zajc J."/>
            <person name="Zalar P."/>
            <person name="Grube M."/>
            <person name="Sun H."/>
            <person name="Han J."/>
            <person name="Sharma A."/>
            <person name="Chiniquy J."/>
            <person name="Ngan C.Y."/>
            <person name="Lipzen A."/>
            <person name="Barry K."/>
            <person name="Grigoriev I.V."/>
            <person name="Gunde-Cimerman N."/>
        </authorList>
    </citation>
    <scope>NUCLEOTIDE SEQUENCE [LARGE SCALE GENOMIC DNA]</scope>
    <source>
        <strain evidence="1 2">EXF-2481</strain>
    </source>
</reference>
<keyword evidence="2" id="KW-1185">Reference proteome</keyword>
<dbReference type="RefSeq" id="XP_013341446.1">
    <property type="nucleotide sequence ID" value="XM_013485992.1"/>
</dbReference>
<gene>
    <name evidence="1" type="ORF">AUEXF2481DRAFT_362242</name>
</gene>